<evidence type="ECO:0000256" key="2">
    <source>
        <dbReference type="ARBA" id="ARBA00023231"/>
    </source>
</evidence>
<dbReference type="eggNOG" id="COG0760">
    <property type="taxonomic scope" value="Bacteria"/>
</dbReference>
<dbReference type="AlphaFoldDB" id="E4TG37"/>
<protein>
    <submittedName>
        <fullName evidence="3">NifZ family protein</fullName>
    </submittedName>
</protein>
<name>E4TG37_CALNY</name>
<dbReference type="EMBL" id="CP002347">
    <property type="protein sequence ID" value="ADR18587.1"/>
    <property type="molecule type" value="Genomic_DNA"/>
</dbReference>
<keyword evidence="2" id="KW-0535">Nitrogen fixation</keyword>
<dbReference type="RefSeq" id="WP_013450800.1">
    <property type="nucleotide sequence ID" value="NC_014758.1"/>
</dbReference>
<dbReference type="Proteomes" id="UP000007039">
    <property type="component" value="Chromosome"/>
</dbReference>
<dbReference type="STRING" id="768670.Calni_0676"/>
<accession>E4TG37</accession>
<gene>
    <name evidence="3" type="ordered locus">Calni_0676</name>
</gene>
<dbReference type="HOGENOM" id="CLU_142102_1_0_0"/>
<reference evidence="3 4" key="2">
    <citation type="journal article" date="2011" name="Stand. Genomic Sci.">
        <title>Complete genome sequence of Calditerrivibrio nitroreducens type strain (Yu37-1).</title>
        <authorList>
            <person name="Pitluck S."/>
            <person name="Sikorski J."/>
            <person name="Zeytun A."/>
            <person name="Lapidus A."/>
            <person name="Nolan M."/>
            <person name="Lucas S."/>
            <person name="Hammon N."/>
            <person name="Deshpande S."/>
            <person name="Cheng J.F."/>
            <person name="Tapia R."/>
            <person name="Han C."/>
            <person name="Goodwin L."/>
            <person name="Liolios K."/>
            <person name="Pagani I."/>
            <person name="Ivanova N."/>
            <person name="Mavromatis K."/>
            <person name="Pati A."/>
            <person name="Chen A."/>
            <person name="Palaniappan K."/>
            <person name="Hauser L."/>
            <person name="Chang Y.J."/>
            <person name="Jeffries C.D."/>
            <person name="Detter J.C."/>
            <person name="Brambilla E."/>
            <person name="Djao O.D."/>
            <person name="Rohde M."/>
            <person name="Spring S."/>
            <person name="Goker M."/>
            <person name="Woyke T."/>
            <person name="Bristow J."/>
            <person name="Eisen J.A."/>
            <person name="Markowitz V."/>
            <person name="Hugenholtz P."/>
            <person name="Kyrpides N.C."/>
            <person name="Klenk H.P."/>
            <person name="Land M."/>
        </authorList>
    </citation>
    <scope>NUCLEOTIDE SEQUENCE [LARGE SCALE GENOMIC DNA]</scope>
    <source>
        <strain evidence="4">DSM 19672 / NBRC 101217 / Yu37-1</strain>
    </source>
</reference>
<reference key="1">
    <citation type="submission" date="2010-11" db="EMBL/GenBank/DDBJ databases">
        <title>The complete genome of chromosome of Calditerrivibrio nitroreducens DSM 19672.</title>
        <authorList>
            <consortium name="US DOE Joint Genome Institute (JGI-PGF)"/>
            <person name="Lucas S."/>
            <person name="Copeland A."/>
            <person name="Lapidus A."/>
            <person name="Bruce D."/>
            <person name="Goodwin L."/>
            <person name="Pitluck S."/>
            <person name="Kyrpides N."/>
            <person name="Mavromatis K."/>
            <person name="Ivanova N."/>
            <person name="Mikhailova N."/>
            <person name="Zeytun A."/>
            <person name="Brettin T."/>
            <person name="Detter J.C."/>
            <person name="Tapia R."/>
            <person name="Han C."/>
            <person name="Land M."/>
            <person name="Hauser L."/>
            <person name="Markowitz V."/>
            <person name="Cheng J.-F."/>
            <person name="Hugenholtz P."/>
            <person name="Woyke T."/>
            <person name="Wu D."/>
            <person name="Spring S."/>
            <person name="Schroeder M."/>
            <person name="Brambilla E."/>
            <person name="Klenk H.-P."/>
            <person name="Eisen J.A."/>
        </authorList>
    </citation>
    <scope>NUCLEOTIDE SEQUENCE [LARGE SCALE GENOMIC DNA]</scope>
    <source>
        <strain>DSM 19672</strain>
    </source>
</reference>
<evidence type="ECO:0000313" key="3">
    <source>
        <dbReference type="EMBL" id="ADR18587.1"/>
    </source>
</evidence>
<dbReference type="InterPro" id="IPR007415">
    <property type="entry name" value="Nitrogenase_MoFe_mat_NifZ"/>
</dbReference>
<proteinExistence type="inferred from homology"/>
<sequence>MTRFKPCQKVKVLNDIRNDGTCSGCRRGSIILKAGSEGFVRELGEFLNSQVIYVHFLEEDKIVGLREDELEILEDFDEDTGRWIPV</sequence>
<dbReference type="KEGG" id="cni:Calni_0676"/>
<evidence type="ECO:0000256" key="1">
    <source>
        <dbReference type="ARBA" id="ARBA00008027"/>
    </source>
</evidence>
<evidence type="ECO:0000313" key="4">
    <source>
        <dbReference type="Proteomes" id="UP000007039"/>
    </source>
</evidence>
<dbReference type="GO" id="GO:0009399">
    <property type="term" value="P:nitrogen fixation"/>
    <property type="evidence" value="ECO:0007669"/>
    <property type="project" value="InterPro"/>
</dbReference>
<keyword evidence="4" id="KW-1185">Reference proteome</keyword>
<organism evidence="3 4">
    <name type="scientific">Calditerrivibrio nitroreducens (strain DSM 19672 / NBRC 101217 / Yu37-1)</name>
    <dbReference type="NCBI Taxonomy" id="768670"/>
    <lineage>
        <taxon>Bacteria</taxon>
        <taxon>Pseudomonadati</taxon>
        <taxon>Deferribacterota</taxon>
        <taxon>Deferribacteres</taxon>
        <taxon>Deferribacterales</taxon>
        <taxon>Calditerrivibrionaceae</taxon>
    </lineage>
</organism>
<dbReference type="Pfam" id="PF04319">
    <property type="entry name" value="NifZ"/>
    <property type="match status" value="1"/>
</dbReference>
<comment type="similarity">
    <text evidence="1">Belongs to the NifZ family.</text>
</comment>
<dbReference type="OrthoDB" id="9802653at2"/>